<dbReference type="GO" id="GO:0070740">
    <property type="term" value="F:tubulin-glutamic acid ligase activity"/>
    <property type="evidence" value="ECO:0007669"/>
    <property type="project" value="TreeGrafter"/>
</dbReference>
<feature type="coiled-coil region" evidence="4">
    <location>
        <begin position="613"/>
        <end position="640"/>
    </location>
</feature>
<evidence type="ECO:0000313" key="6">
    <source>
        <dbReference type="EMBL" id="OAJ37912.1"/>
    </source>
</evidence>
<protein>
    <recommendedName>
        <fullName evidence="8">Tubulin polyglutamylase TTLL4</fullName>
    </recommendedName>
</protein>
<feature type="compositionally biased region" description="Basic and acidic residues" evidence="5">
    <location>
        <begin position="61"/>
        <end position="85"/>
    </location>
</feature>
<evidence type="ECO:0000256" key="3">
    <source>
        <dbReference type="ARBA" id="ARBA00022840"/>
    </source>
</evidence>
<dbReference type="AlphaFoldDB" id="A0A177WDU9"/>
<dbReference type="GO" id="GO:0036064">
    <property type="term" value="C:ciliary basal body"/>
    <property type="evidence" value="ECO:0007669"/>
    <property type="project" value="TreeGrafter"/>
</dbReference>
<evidence type="ECO:0000256" key="4">
    <source>
        <dbReference type="SAM" id="Coils"/>
    </source>
</evidence>
<dbReference type="GO" id="GO:0005524">
    <property type="term" value="F:ATP binding"/>
    <property type="evidence" value="ECO:0007669"/>
    <property type="project" value="UniProtKB-KW"/>
</dbReference>
<dbReference type="Proteomes" id="UP000077115">
    <property type="component" value="Unassembled WGS sequence"/>
</dbReference>
<keyword evidence="3" id="KW-0067">ATP-binding</keyword>
<reference evidence="6 7" key="1">
    <citation type="submission" date="2006-10" db="EMBL/GenBank/DDBJ databases">
        <title>The Genome Sequence of Batrachochytrium dendrobatidis JEL423.</title>
        <authorList>
            <consortium name="The Broad Institute Genome Sequencing Platform"/>
            <person name="Birren B."/>
            <person name="Lander E."/>
            <person name="Galagan J."/>
            <person name="Cuomo C."/>
            <person name="Devon K."/>
            <person name="Jaffe D."/>
            <person name="Butler J."/>
            <person name="Alvarez P."/>
            <person name="Gnerre S."/>
            <person name="Grabherr M."/>
            <person name="Kleber M."/>
            <person name="Mauceli E."/>
            <person name="Brockman W."/>
            <person name="Young S."/>
            <person name="LaButti K."/>
            <person name="Sykes S."/>
            <person name="DeCaprio D."/>
            <person name="Crawford M."/>
            <person name="Koehrsen M."/>
            <person name="Engels R."/>
            <person name="Montgomery P."/>
            <person name="Pearson M."/>
            <person name="Howarth C."/>
            <person name="Larson L."/>
            <person name="White J."/>
            <person name="O'Leary S."/>
            <person name="Kodira C."/>
            <person name="Zeng Q."/>
            <person name="Yandava C."/>
            <person name="Alvarado L."/>
            <person name="Longcore J."/>
            <person name="James T."/>
        </authorList>
    </citation>
    <scope>NUCLEOTIDE SEQUENCE [LARGE SCALE GENOMIC DNA]</scope>
    <source>
        <strain evidence="6 7">JEL423</strain>
    </source>
</reference>
<evidence type="ECO:0000256" key="1">
    <source>
        <dbReference type="ARBA" id="ARBA00022598"/>
    </source>
</evidence>
<reference evidence="6 7" key="2">
    <citation type="submission" date="2016-05" db="EMBL/GenBank/DDBJ databases">
        <title>Lineage-specific infection strategies underlie the spectrum of fungal disease in amphibians.</title>
        <authorList>
            <person name="Cuomo C.A."/>
            <person name="Farrer R.A."/>
            <person name="James T."/>
            <person name="Longcore J."/>
            <person name="Birren B."/>
        </authorList>
    </citation>
    <scope>NUCLEOTIDE SEQUENCE [LARGE SCALE GENOMIC DNA]</scope>
    <source>
        <strain evidence="6 7">JEL423</strain>
    </source>
</reference>
<keyword evidence="1" id="KW-0436">Ligase</keyword>
<dbReference type="Gene3D" id="3.30.470.20">
    <property type="entry name" value="ATP-grasp fold, B domain"/>
    <property type="match status" value="1"/>
</dbReference>
<evidence type="ECO:0000313" key="7">
    <source>
        <dbReference type="Proteomes" id="UP000077115"/>
    </source>
</evidence>
<dbReference type="PROSITE" id="PS51221">
    <property type="entry name" value="TTL"/>
    <property type="match status" value="1"/>
</dbReference>
<dbReference type="VEuPathDB" id="FungiDB:BDEG_21882"/>
<dbReference type="eggNOG" id="KOG2156">
    <property type="taxonomic scope" value="Eukaryota"/>
</dbReference>
<dbReference type="GO" id="GO:0015631">
    <property type="term" value="F:tubulin binding"/>
    <property type="evidence" value="ECO:0007669"/>
    <property type="project" value="TreeGrafter"/>
</dbReference>
<evidence type="ECO:0008006" key="8">
    <source>
        <dbReference type="Google" id="ProtNLM"/>
    </source>
</evidence>
<accession>A0A177WDU9</accession>
<feature type="compositionally biased region" description="Acidic residues" evidence="5">
    <location>
        <begin position="45"/>
        <end position="56"/>
    </location>
</feature>
<dbReference type="PANTHER" id="PTHR12241">
    <property type="entry name" value="TUBULIN POLYGLUTAMYLASE"/>
    <property type="match status" value="1"/>
</dbReference>
<feature type="compositionally biased region" description="Polar residues" evidence="5">
    <location>
        <begin position="9"/>
        <end position="25"/>
    </location>
</feature>
<keyword evidence="2" id="KW-0547">Nucleotide-binding</keyword>
<dbReference type="InterPro" id="IPR004344">
    <property type="entry name" value="TTL/TTLL_fam"/>
</dbReference>
<dbReference type="Pfam" id="PF03133">
    <property type="entry name" value="TTL"/>
    <property type="match status" value="1"/>
</dbReference>
<evidence type="ECO:0000256" key="5">
    <source>
        <dbReference type="SAM" id="MobiDB-lite"/>
    </source>
</evidence>
<dbReference type="STRING" id="403673.A0A177WDU9"/>
<name>A0A177WDU9_BATDL</name>
<feature type="region of interest" description="Disordered" evidence="5">
    <location>
        <begin position="710"/>
        <end position="734"/>
    </location>
</feature>
<feature type="compositionally biased region" description="Acidic residues" evidence="5">
    <location>
        <begin position="26"/>
        <end position="36"/>
    </location>
</feature>
<keyword evidence="4" id="KW-0175">Coiled coil</keyword>
<dbReference type="PANTHER" id="PTHR12241:SF147">
    <property type="entry name" value="TUBULIN POLYGLUTAMYLASE TTLL7"/>
    <property type="match status" value="1"/>
</dbReference>
<evidence type="ECO:0000256" key="2">
    <source>
        <dbReference type="ARBA" id="ARBA00022741"/>
    </source>
</evidence>
<dbReference type="EMBL" id="DS022301">
    <property type="protein sequence ID" value="OAJ37912.1"/>
    <property type="molecule type" value="Genomic_DNA"/>
</dbReference>
<sequence>MLVNKSEIEGSTNSSVEYQESTDSLSDTDEPDDYDNLSDTNIESYECDDEDDDASVDLENSQEHRQDMQNDKFTSDNHSNDDSRHTSFVSGITTCIHTPLNGENCTSVEHLSQPSQVQKFKSPICSSLFLDGEAVLYFPQPGQKVGLLSKHLQSLLVWKVSKGSPRVIRNALRSVQFKLIKTGKNWIGYWGKHLPSEKYKDVEPWQKINHFPMSFEIGRKDRMYMNNMEMRERFGHSGLDFTPETFILPRSRRILKRGFSKYPLWILKPPASARGNGIRVINKWSEIPKKRDLICSQYISNPFLVYQRKFDLRLYVVVTSFDPLRIYLYKDGIVRFASEPYQHNFTTKNIRNRFVHLTNYSINKVRSTENSTAVFNSSPEAESSNQHKDKKFDLSDNKWTLSTLQEYMTLHGYNFPPVMDKIRSLLIKTIMSAHTQNTGGVRLYVNNSAFKWKRPFLTTLERNKQRSVMANECLDILQKLTSDDLKILKETEDENARKGGFERLYPSTKYLGHSKFFSSFNYYDRLLYHWTNAESDDLKRISKLKNASMLPISLWSARSLNTSKLKPNQRHEVLVQKTESSSICKTVRNQKHDVHQRKSSTVKTRGDIIEQRLEKVRLGLERAQNDLDQQNNSVDQKRLLSCSSMTCDYFCNKPQFDTESRNSYAAGTATLLSSSAGIASSRLSTGSTSYVHSPVLLTTSEKFSVHHRSLPAHKNLPSQSRRAAGSSLGAPQHQQRKRLLTILQLSDSPVETNTLSFKNTQSMPELLNNLQHIIASNRNQSIRNQLSHCSISVEMDTLKNMWKPGMYQPVTNFQPKLDTALLVKKPPRIQRSISSKLNPNNPLNKNLSY</sequence>
<proteinExistence type="predicted"/>
<dbReference type="SUPFAM" id="SSF56059">
    <property type="entry name" value="Glutathione synthetase ATP-binding domain-like"/>
    <property type="match status" value="1"/>
</dbReference>
<gene>
    <name evidence="6" type="ORF">BDEG_21882</name>
</gene>
<organism evidence="6 7">
    <name type="scientific">Batrachochytrium dendrobatidis (strain JEL423)</name>
    <dbReference type="NCBI Taxonomy" id="403673"/>
    <lineage>
        <taxon>Eukaryota</taxon>
        <taxon>Fungi</taxon>
        <taxon>Fungi incertae sedis</taxon>
        <taxon>Chytridiomycota</taxon>
        <taxon>Chytridiomycota incertae sedis</taxon>
        <taxon>Chytridiomycetes</taxon>
        <taxon>Rhizophydiales</taxon>
        <taxon>Rhizophydiales incertae sedis</taxon>
        <taxon>Batrachochytrium</taxon>
    </lineage>
</organism>
<dbReference type="OrthoDB" id="202825at2759"/>
<feature type="region of interest" description="Disordered" evidence="5">
    <location>
        <begin position="1"/>
        <end position="85"/>
    </location>
</feature>
<dbReference type="GO" id="GO:0000226">
    <property type="term" value="P:microtubule cytoskeleton organization"/>
    <property type="evidence" value="ECO:0007669"/>
    <property type="project" value="TreeGrafter"/>
</dbReference>